<evidence type="ECO:0000259" key="4">
    <source>
        <dbReference type="PROSITE" id="PS51891"/>
    </source>
</evidence>
<reference evidence="5 6" key="1">
    <citation type="journal article" date="2016" name="Appl. Microbiol. Biotechnol.">
        <title>Characterization of T-DNA insertion mutants with decreased virulence in the entomopathogenic fungus Beauveria bassiana JEF-007.</title>
        <authorList>
            <person name="Kim S."/>
            <person name="Lee S.J."/>
            <person name="Nai Y.S."/>
            <person name="Yu J.S."/>
            <person name="Lee M.R."/>
            <person name="Yang Y.T."/>
            <person name="Kim J.S."/>
        </authorList>
    </citation>
    <scope>NUCLEOTIDE SEQUENCE [LARGE SCALE GENOMIC DNA]</scope>
    <source>
        <strain evidence="5 6">JEF-007</strain>
    </source>
</reference>
<keyword evidence="3" id="KW-0862">Zinc</keyword>
<feature type="domain" description="CENP-V/GFA" evidence="4">
    <location>
        <begin position="124"/>
        <end position="251"/>
    </location>
</feature>
<comment type="similarity">
    <text evidence="1">Belongs to the Gfa family.</text>
</comment>
<evidence type="ECO:0000256" key="2">
    <source>
        <dbReference type="ARBA" id="ARBA00022723"/>
    </source>
</evidence>
<dbReference type="GO" id="GO:0046872">
    <property type="term" value="F:metal ion binding"/>
    <property type="evidence" value="ECO:0007669"/>
    <property type="project" value="UniProtKB-KW"/>
</dbReference>
<dbReference type="Pfam" id="PF04828">
    <property type="entry name" value="GFA"/>
    <property type="match status" value="1"/>
</dbReference>
<evidence type="ECO:0000313" key="6">
    <source>
        <dbReference type="Proteomes" id="UP000235728"/>
    </source>
</evidence>
<accession>A0A2N6NSZ0</accession>
<evidence type="ECO:0000256" key="3">
    <source>
        <dbReference type="ARBA" id="ARBA00022833"/>
    </source>
</evidence>
<evidence type="ECO:0000313" key="5">
    <source>
        <dbReference type="EMBL" id="PMB70366.1"/>
    </source>
</evidence>
<evidence type="ECO:0000256" key="1">
    <source>
        <dbReference type="ARBA" id="ARBA00005495"/>
    </source>
</evidence>
<dbReference type="OMA" id="CGAFVYE"/>
<dbReference type="Gene3D" id="2.170.150.70">
    <property type="match status" value="2"/>
</dbReference>
<protein>
    <submittedName>
        <fullName evidence="5">Centromere protein V</fullName>
    </submittedName>
</protein>
<feature type="domain" description="CENP-V/GFA" evidence="4">
    <location>
        <begin position="13"/>
        <end position="125"/>
    </location>
</feature>
<dbReference type="InterPro" id="IPR052355">
    <property type="entry name" value="CENP-V-like"/>
</dbReference>
<organism evidence="5 6">
    <name type="scientific">Beauveria bassiana</name>
    <name type="common">White muscardine disease fungus</name>
    <name type="synonym">Tritirachium shiotae</name>
    <dbReference type="NCBI Taxonomy" id="176275"/>
    <lineage>
        <taxon>Eukaryota</taxon>
        <taxon>Fungi</taxon>
        <taxon>Dikarya</taxon>
        <taxon>Ascomycota</taxon>
        <taxon>Pezizomycotina</taxon>
        <taxon>Sordariomycetes</taxon>
        <taxon>Hypocreomycetidae</taxon>
        <taxon>Hypocreales</taxon>
        <taxon>Cordycipitaceae</taxon>
        <taxon>Beauveria</taxon>
    </lineage>
</organism>
<dbReference type="Proteomes" id="UP000235728">
    <property type="component" value="Unassembled WGS sequence"/>
</dbReference>
<dbReference type="InterPro" id="IPR011057">
    <property type="entry name" value="Mss4-like_sf"/>
</dbReference>
<dbReference type="AlphaFoldDB" id="A0A2N6NSZ0"/>
<dbReference type="EMBL" id="MRVG01000003">
    <property type="protein sequence ID" value="PMB70366.1"/>
    <property type="molecule type" value="Genomic_DNA"/>
</dbReference>
<dbReference type="PANTHER" id="PTHR28620:SF1">
    <property type="entry name" value="CENP-V_GFA DOMAIN-CONTAINING PROTEIN"/>
    <property type="match status" value="1"/>
</dbReference>
<dbReference type="PROSITE" id="PS51891">
    <property type="entry name" value="CENP_V_GFA"/>
    <property type="match status" value="2"/>
</dbReference>
<dbReference type="InterPro" id="IPR006913">
    <property type="entry name" value="CENP-V/GFA"/>
</dbReference>
<proteinExistence type="inferred from homology"/>
<comment type="caution">
    <text evidence="5">The sequence shown here is derived from an EMBL/GenBank/DDBJ whole genome shotgun (WGS) entry which is preliminary data.</text>
</comment>
<dbReference type="GO" id="GO:0016846">
    <property type="term" value="F:carbon-sulfur lyase activity"/>
    <property type="evidence" value="ECO:0007669"/>
    <property type="project" value="InterPro"/>
</dbReference>
<sequence>MTSNDSASALRTYRGNCHCGAFVYEAELPEITAASECPCSICRKKGYLFVGTNSKTHFKVVKGSLERLSEYTFGTKALHHKVKKVTGVKGVGSNIDGTKIGNPYEEPKHTGPLPAVEVEGGQLYTGSCHCGKLTIAAVIKTLEDDRDSGMIECNCSICERNAYLWVYPKTEQVILSGKEEDIARYRFNHEVLAKPFCRTCGVSMSNPVNEKTTADEAAARMPDADAAQRDKVRRIMAHHRTIHPVNVRTLHGVDLSRLHVRRLDGAKLIAPPYVNP</sequence>
<dbReference type="PANTHER" id="PTHR28620">
    <property type="entry name" value="CENTROMERE PROTEIN V"/>
    <property type="match status" value="1"/>
</dbReference>
<keyword evidence="2" id="KW-0479">Metal-binding</keyword>
<gene>
    <name evidence="5" type="primary">Cenpv</name>
    <name evidence="5" type="ORF">BM221_002817</name>
</gene>
<name>A0A2N6NSZ0_BEABA</name>
<dbReference type="SUPFAM" id="SSF51316">
    <property type="entry name" value="Mss4-like"/>
    <property type="match status" value="2"/>
</dbReference>